<gene>
    <name evidence="1" type="ORF">N329_08259</name>
</gene>
<evidence type="ECO:0000313" key="2">
    <source>
        <dbReference type="Proteomes" id="UP000054379"/>
    </source>
</evidence>
<protein>
    <submittedName>
        <fullName evidence="1">Uncharacterized protein</fullName>
    </submittedName>
</protein>
<feature type="non-terminal residue" evidence="1">
    <location>
        <position position="89"/>
    </location>
</feature>
<feature type="non-terminal residue" evidence="1">
    <location>
        <position position="1"/>
    </location>
</feature>
<name>A0A091PA66_HALAL</name>
<sequence>HVLPLTWGKVMAEPLVHLLLIKTSEEILSWSRYSLLLALAHWFLKARRSSHIYAVNTELRSHFCGQINKYHCIPFSSVNATLRMACVLT</sequence>
<dbReference type="AlphaFoldDB" id="A0A091PA66"/>
<reference evidence="1 2" key="1">
    <citation type="submission" date="2014-04" db="EMBL/GenBank/DDBJ databases">
        <title>Genome evolution of avian class.</title>
        <authorList>
            <person name="Zhang G."/>
            <person name="Li C."/>
        </authorList>
    </citation>
    <scope>NUCLEOTIDE SEQUENCE [LARGE SCALE GENOMIC DNA]</scope>
    <source>
        <strain evidence="1">BGI_N329</strain>
    </source>
</reference>
<organism evidence="1 2">
    <name type="scientific">Haliaeetus albicilla</name>
    <name type="common">White-tailed sea-eagle</name>
    <name type="synonym">Falco albicilla</name>
    <dbReference type="NCBI Taxonomy" id="8969"/>
    <lineage>
        <taxon>Eukaryota</taxon>
        <taxon>Metazoa</taxon>
        <taxon>Chordata</taxon>
        <taxon>Craniata</taxon>
        <taxon>Vertebrata</taxon>
        <taxon>Euteleostomi</taxon>
        <taxon>Archelosauria</taxon>
        <taxon>Archosauria</taxon>
        <taxon>Dinosauria</taxon>
        <taxon>Saurischia</taxon>
        <taxon>Theropoda</taxon>
        <taxon>Coelurosauria</taxon>
        <taxon>Aves</taxon>
        <taxon>Neognathae</taxon>
        <taxon>Neoaves</taxon>
        <taxon>Telluraves</taxon>
        <taxon>Accipitrimorphae</taxon>
        <taxon>Accipitriformes</taxon>
        <taxon>Accipitridae</taxon>
        <taxon>Accipitrinae</taxon>
        <taxon>Haliaeetus</taxon>
    </lineage>
</organism>
<dbReference type="EMBL" id="KK655824">
    <property type="protein sequence ID" value="KFQ04817.1"/>
    <property type="molecule type" value="Genomic_DNA"/>
</dbReference>
<dbReference type="Proteomes" id="UP000054379">
    <property type="component" value="Unassembled WGS sequence"/>
</dbReference>
<proteinExistence type="predicted"/>
<evidence type="ECO:0000313" key="1">
    <source>
        <dbReference type="EMBL" id="KFQ04817.1"/>
    </source>
</evidence>
<accession>A0A091PA66</accession>